<accession>Q0UQ49</accession>
<dbReference type="InterPro" id="IPR050789">
    <property type="entry name" value="Diverse_Enzym_Activities"/>
</dbReference>
<dbReference type="InterPro" id="IPR001466">
    <property type="entry name" value="Beta-lactam-related"/>
</dbReference>
<dbReference type="GeneID" id="5973378"/>
<evidence type="ECO:0000259" key="1">
    <source>
        <dbReference type="Pfam" id="PF00144"/>
    </source>
</evidence>
<dbReference type="EMBL" id="CH445333">
    <property type="protein sequence ID" value="EAT85946.2"/>
    <property type="molecule type" value="Genomic_DNA"/>
</dbReference>
<dbReference type="InParanoid" id="Q0UQ49"/>
<dbReference type="InterPro" id="IPR012338">
    <property type="entry name" value="Beta-lactam/transpept-like"/>
</dbReference>
<dbReference type="SUPFAM" id="SSF56601">
    <property type="entry name" value="beta-lactamase/transpeptidase-like"/>
    <property type="match status" value="1"/>
</dbReference>
<feature type="domain" description="Peptidase S12 Pab87-related C-terminal" evidence="2">
    <location>
        <begin position="316"/>
        <end position="427"/>
    </location>
</feature>
<proteinExistence type="predicted"/>
<dbReference type="RefSeq" id="XP_001796499.1">
    <property type="nucleotide sequence ID" value="XM_001796447.1"/>
</dbReference>
<dbReference type="AlphaFoldDB" id="Q0UQ49"/>
<dbReference type="PANTHER" id="PTHR43283">
    <property type="entry name" value="BETA-LACTAMASE-RELATED"/>
    <property type="match status" value="1"/>
</dbReference>
<organism evidence="3 4">
    <name type="scientific">Phaeosphaeria nodorum (strain SN15 / ATCC MYA-4574 / FGSC 10173)</name>
    <name type="common">Glume blotch fungus</name>
    <name type="synonym">Parastagonospora nodorum</name>
    <dbReference type="NCBI Taxonomy" id="321614"/>
    <lineage>
        <taxon>Eukaryota</taxon>
        <taxon>Fungi</taxon>
        <taxon>Dikarya</taxon>
        <taxon>Ascomycota</taxon>
        <taxon>Pezizomycotina</taxon>
        <taxon>Dothideomycetes</taxon>
        <taxon>Pleosporomycetidae</taxon>
        <taxon>Pleosporales</taxon>
        <taxon>Pleosporineae</taxon>
        <taxon>Phaeosphaeriaceae</taxon>
        <taxon>Parastagonospora</taxon>
    </lineage>
</organism>
<dbReference type="eggNOG" id="ENOG502QQBX">
    <property type="taxonomic scope" value="Eukaryota"/>
</dbReference>
<evidence type="ECO:0000313" key="4">
    <source>
        <dbReference type="Proteomes" id="UP000001055"/>
    </source>
</evidence>
<protein>
    <submittedName>
        <fullName evidence="3">Uncharacterized protein</fullName>
    </submittedName>
</protein>
<evidence type="ECO:0000259" key="2">
    <source>
        <dbReference type="Pfam" id="PF11954"/>
    </source>
</evidence>
<dbReference type="KEGG" id="pno:SNOG_06115"/>
<gene>
    <name evidence="3" type="ORF">SNOG_06115</name>
</gene>
<dbReference type="Gene3D" id="3.40.710.10">
    <property type="entry name" value="DD-peptidase/beta-lactamase superfamily"/>
    <property type="match status" value="1"/>
</dbReference>
<dbReference type="Proteomes" id="UP000001055">
    <property type="component" value="Unassembled WGS sequence"/>
</dbReference>
<reference evidence="4" key="1">
    <citation type="journal article" date="2007" name="Plant Cell">
        <title>Dothideomycete-plant interactions illuminated by genome sequencing and EST analysis of the wheat pathogen Stagonospora nodorum.</title>
        <authorList>
            <person name="Hane J.K."/>
            <person name="Lowe R.G."/>
            <person name="Solomon P.S."/>
            <person name="Tan K.C."/>
            <person name="Schoch C.L."/>
            <person name="Spatafora J.W."/>
            <person name="Crous P.W."/>
            <person name="Kodira C."/>
            <person name="Birren B.W."/>
            <person name="Galagan J.E."/>
            <person name="Torriani S.F."/>
            <person name="McDonald B.A."/>
            <person name="Oliver R.P."/>
        </authorList>
    </citation>
    <scope>NUCLEOTIDE SEQUENCE [LARGE SCALE GENOMIC DNA]</scope>
    <source>
        <strain evidence="4">SN15 / ATCC MYA-4574 / FGSC 10173</strain>
    </source>
</reference>
<dbReference type="HOGENOM" id="CLU_020027_14_2_1"/>
<dbReference type="GO" id="GO:0016787">
    <property type="term" value="F:hydrolase activity"/>
    <property type="evidence" value="ECO:0000318"/>
    <property type="project" value="GO_Central"/>
</dbReference>
<feature type="domain" description="Beta-lactamase-related" evidence="1">
    <location>
        <begin position="11"/>
        <end position="242"/>
    </location>
</feature>
<dbReference type="Pfam" id="PF00144">
    <property type="entry name" value="Beta-lactamase"/>
    <property type="match status" value="1"/>
</dbReference>
<dbReference type="VEuPathDB" id="FungiDB:JI435_061150"/>
<evidence type="ECO:0000313" key="3">
    <source>
        <dbReference type="EMBL" id="EAT85946.2"/>
    </source>
</evidence>
<dbReference type="InterPro" id="IPR021860">
    <property type="entry name" value="Peptidase_S12_Pab87-rel_C"/>
</dbReference>
<dbReference type="Pfam" id="PF11954">
    <property type="entry name" value="DUF3471"/>
    <property type="match status" value="1"/>
</dbReference>
<sequence length="437" mass="48412">MDIRLGQLRPLIEQLFELSGSPGMSLGVLHHDTPIYTAHFGRRRASQAPPPDDDTLYNVASMTKRMTAGVVSNLVEQGLLGWDVPIRHYLPEFSERKDDVGHHATVTDLLANRTGLSAQNTFWGTMFEDILTKRDDVPKLACHIPAFGEFGKTFVYSAWGYALVTSVIERVTGEPFSTCVAKYIFEPLGMNRSTLNLPAVDNAVYKHWVGLDGVAHEFPWSEYRGWSDDTGFGGAVGGRSSTSYTGSILLDPQSQSAVFVLANSLPLFDISGIVGQVLLGTLLGEIDQTHYLDLAKSVKRANMLVYDAYASGLASKKTDINPSFPLKNYQGDYSNATNSMCYSVHVHDNRHLRISAKGPHLTNYILEHSGGNTFFLAPNRQLELSQSMWPFTSPKTRIFTFNVSDGDVLSFTWHHDPTPGSKPETFSRWTGELQAKL</sequence>
<dbReference type="PANTHER" id="PTHR43283:SF3">
    <property type="entry name" value="BETA-LACTAMASE FAMILY PROTEIN (AFU_ORTHOLOGUE AFUA_5G07500)"/>
    <property type="match status" value="1"/>
</dbReference>
<name>Q0UQ49_PHANO</name>